<evidence type="ECO:0000256" key="17">
    <source>
        <dbReference type="ARBA" id="ARBA00022968"/>
    </source>
</evidence>
<keyword evidence="8" id="KW-1003">Cell membrane</keyword>
<keyword evidence="16" id="KW-0133">Cell shape</keyword>
<keyword evidence="14 29" id="KW-0812">Transmembrane</keyword>
<dbReference type="FunFam" id="1.10.3810.10:FF:000003">
    <property type="entry name" value="Penicillin-binding protein 1a"/>
    <property type="match status" value="1"/>
</dbReference>
<comment type="caution">
    <text evidence="33">The sequence shown here is derived from an EMBL/GenBank/DDBJ whole genome shotgun (WGS) entry which is preliminary data.</text>
</comment>
<evidence type="ECO:0000256" key="5">
    <source>
        <dbReference type="ARBA" id="ARBA00007739"/>
    </source>
</evidence>
<dbReference type="AlphaFoldDB" id="A0A7V2T254"/>
<evidence type="ECO:0000256" key="9">
    <source>
        <dbReference type="ARBA" id="ARBA00022519"/>
    </source>
</evidence>
<evidence type="ECO:0000256" key="7">
    <source>
        <dbReference type="ARBA" id="ARBA00018638"/>
    </source>
</evidence>
<evidence type="ECO:0000259" key="32">
    <source>
        <dbReference type="Pfam" id="PF17092"/>
    </source>
</evidence>
<comment type="similarity">
    <text evidence="5">In the N-terminal section; belongs to the glycosyltransferase 51 family.</text>
</comment>
<dbReference type="GO" id="GO:0009002">
    <property type="term" value="F:serine-type D-Ala-D-Ala carboxypeptidase activity"/>
    <property type="evidence" value="ECO:0007669"/>
    <property type="project" value="UniProtKB-EC"/>
</dbReference>
<evidence type="ECO:0000313" key="33">
    <source>
        <dbReference type="EMBL" id="HFC92008.1"/>
    </source>
</evidence>
<comment type="subcellular location">
    <subcellularLocation>
        <location evidence="2">Cell inner membrane</location>
        <topology evidence="2">Single-pass type II membrane protein</topology>
    </subcellularLocation>
</comment>
<dbReference type="InterPro" id="IPR036950">
    <property type="entry name" value="PBP_transglycosylase"/>
</dbReference>
<dbReference type="InterPro" id="IPR001264">
    <property type="entry name" value="Glyco_trans_51"/>
</dbReference>
<evidence type="ECO:0000256" key="24">
    <source>
        <dbReference type="ARBA" id="ARBA00034000"/>
    </source>
</evidence>
<dbReference type="GO" id="GO:0071555">
    <property type="term" value="P:cell wall organization"/>
    <property type="evidence" value="ECO:0007669"/>
    <property type="project" value="UniProtKB-KW"/>
</dbReference>
<feature type="region of interest" description="Disordered" evidence="28">
    <location>
        <begin position="843"/>
        <end position="873"/>
    </location>
</feature>
<evidence type="ECO:0000256" key="10">
    <source>
        <dbReference type="ARBA" id="ARBA00022645"/>
    </source>
</evidence>
<dbReference type="EMBL" id="DRMS01000168">
    <property type="protein sequence ID" value="HFC92008.1"/>
    <property type="molecule type" value="Genomic_DNA"/>
</dbReference>
<keyword evidence="11" id="KW-0645">Protease</keyword>
<dbReference type="InterPro" id="IPR031376">
    <property type="entry name" value="PCB_OB"/>
</dbReference>
<keyword evidence="22" id="KW-0511">Multifunctional enzyme</keyword>
<dbReference type="PANTHER" id="PTHR32282">
    <property type="entry name" value="BINDING PROTEIN TRANSPEPTIDASE, PUTATIVE-RELATED"/>
    <property type="match status" value="1"/>
</dbReference>
<dbReference type="UniPathway" id="UPA00219"/>
<dbReference type="Pfam" id="PF17092">
    <property type="entry name" value="PCB_OB"/>
    <property type="match status" value="1"/>
</dbReference>
<evidence type="ECO:0000256" key="6">
    <source>
        <dbReference type="ARBA" id="ARBA00012448"/>
    </source>
</evidence>
<organism evidence="33">
    <name type="scientific">Leucothrix mucor</name>
    <dbReference type="NCBI Taxonomy" id="45248"/>
    <lineage>
        <taxon>Bacteria</taxon>
        <taxon>Pseudomonadati</taxon>
        <taxon>Pseudomonadota</taxon>
        <taxon>Gammaproteobacteria</taxon>
        <taxon>Thiotrichales</taxon>
        <taxon>Thiotrichaceae</taxon>
        <taxon>Leucothrix</taxon>
    </lineage>
</organism>
<protein>
    <recommendedName>
        <fullName evidence="7">Penicillin-binding protein 1A</fullName>
        <ecNumber evidence="25">2.4.99.28</ecNumber>
        <ecNumber evidence="6">3.4.16.4</ecNumber>
    </recommendedName>
</protein>
<evidence type="ECO:0000256" key="28">
    <source>
        <dbReference type="SAM" id="MobiDB-lite"/>
    </source>
</evidence>
<dbReference type="GO" id="GO:0006508">
    <property type="term" value="P:proteolysis"/>
    <property type="evidence" value="ECO:0007669"/>
    <property type="project" value="UniProtKB-KW"/>
</dbReference>
<evidence type="ECO:0000256" key="1">
    <source>
        <dbReference type="ARBA" id="ARBA00002624"/>
    </source>
</evidence>
<dbReference type="Gene3D" id="1.10.3810.10">
    <property type="entry name" value="Biosynthetic peptidoglycan transglycosylase-like"/>
    <property type="match status" value="1"/>
</dbReference>
<evidence type="ECO:0000256" key="13">
    <source>
        <dbReference type="ARBA" id="ARBA00022679"/>
    </source>
</evidence>
<keyword evidence="21" id="KW-0046">Antibiotic resistance</keyword>
<comment type="function">
    <text evidence="1">Cell wall formation. Synthesis of cross-linked peptidoglycan from the lipid intermediates. The enzyme has a penicillin-insensitive transglycosylase N-terminal domain (formation of linear glycan strands) and a penicillin-sensitive transpeptidase C-terminal domain (cross-linking of the peptide subunits).</text>
</comment>
<dbReference type="GO" id="GO:0008955">
    <property type="term" value="F:peptidoglycan glycosyltransferase activity"/>
    <property type="evidence" value="ECO:0007669"/>
    <property type="project" value="UniProtKB-EC"/>
</dbReference>
<evidence type="ECO:0000256" key="20">
    <source>
        <dbReference type="ARBA" id="ARBA00023136"/>
    </source>
</evidence>
<dbReference type="Pfam" id="PF00912">
    <property type="entry name" value="Transgly"/>
    <property type="match status" value="1"/>
</dbReference>
<evidence type="ECO:0000256" key="16">
    <source>
        <dbReference type="ARBA" id="ARBA00022960"/>
    </source>
</evidence>
<evidence type="ECO:0000256" key="18">
    <source>
        <dbReference type="ARBA" id="ARBA00022984"/>
    </source>
</evidence>
<dbReference type="InterPro" id="IPR001460">
    <property type="entry name" value="PCN-bd_Tpept"/>
</dbReference>
<gene>
    <name evidence="33" type="ORF">ENJ51_04270</name>
</gene>
<keyword evidence="9" id="KW-0997">Cell inner membrane</keyword>
<dbReference type="GO" id="GO:0005886">
    <property type="term" value="C:plasma membrane"/>
    <property type="evidence" value="ECO:0007669"/>
    <property type="project" value="UniProtKB-SubCell"/>
</dbReference>
<evidence type="ECO:0000256" key="22">
    <source>
        <dbReference type="ARBA" id="ARBA00023268"/>
    </source>
</evidence>
<dbReference type="PANTHER" id="PTHR32282:SF27">
    <property type="entry name" value="PENICILLIN-BINDING PROTEIN 1A"/>
    <property type="match status" value="1"/>
</dbReference>
<name>A0A7V2T254_LEUMU</name>
<keyword evidence="15" id="KW-0378">Hydrolase</keyword>
<keyword evidence="20 29" id="KW-0472">Membrane</keyword>
<evidence type="ECO:0000256" key="12">
    <source>
        <dbReference type="ARBA" id="ARBA00022676"/>
    </source>
</evidence>
<keyword evidence="10" id="KW-0121">Carboxypeptidase</keyword>
<dbReference type="InterPro" id="IPR012338">
    <property type="entry name" value="Beta-lactam/transpept-like"/>
</dbReference>
<keyword evidence="19 29" id="KW-1133">Transmembrane helix</keyword>
<feature type="compositionally biased region" description="Basic and acidic residues" evidence="28">
    <location>
        <begin position="843"/>
        <end position="854"/>
    </location>
</feature>
<dbReference type="EC" id="3.4.16.4" evidence="6"/>
<feature type="transmembrane region" description="Helical" evidence="29">
    <location>
        <begin position="12"/>
        <end position="34"/>
    </location>
</feature>
<dbReference type="Proteomes" id="UP000885750">
    <property type="component" value="Unassembled WGS sequence"/>
</dbReference>
<keyword evidence="13" id="KW-0808">Transferase</keyword>
<evidence type="ECO:0000259" key="31">
    <source>
        <dbReference type="Pfam" id="PF00912"/>
    </source>
</evidence>
<dbReference type="NCBIfam" id="TIGR02074">
    <property type="entry name" value="PBP_1a_fam"/>
    <property type="match status" value="1"/>
</dbReference>
<dbReference type="Gene3D" id="3.40.710.10">
    <property type="entry name" value="DD-peptidase/beta-lactamase superfamily"/>
    <property type="match status" value="2"/>
</dbReference>
<evidence type="ECO:0000256" key="2">
    <source>
        <dbReference type="ARBA" id="ARBA00004249"/>
    </source>
</evidence>
<comment type="pathway">
    <text evidence="27">Glycan biosynthesis.</text>
</comment>
<comment type="pathway">
    <text evidence="3">Cell wall biogenesis; peptidoglycan biosynthesis.</text>
</comment>
<proteinExistence type="inferred from homology"/>
<dbReference type="GO" id="GO:0046677">
    <property type="term" value="P:response to antibiotic"/>
    <property type="evidence" value="ECO:0007669"/>
    <property type="project" value="UniProtKB-KW"/>
</dbReference>
<dbReference type="SUPFAM" id="SSF56601">
    <property type="entry name" value="beta-lactamase/transpeptidase-like"/>
    <property type="match status" value="1"/>
</dbReference>
<dbReference type="InterPro" id="IPR023346">
    <property type="entry name" value="Lysozyme-like_dom_sf"/>
</dbReference>
<evidence type="ECO:0000256" key="3">
    <source>
        <dbReference type="ARBA" id="ARBA00004752"/>
    </source>
</evidence>
<evidence type="ECO:0000259" key="30">
    <source>
        <dbReference type="Pfam" id="PF00905"/>
    </source>
</evidence>
<accession>A0A7V2T254</accession>
<comment type="similarity">
    <text evidence="4">In the C-terminal section; belongs to the transpeptidase family.</text>
</comment>
<evidence type="ECO:0000256" key="25">
    <source>
        <dbReference type="ARBA" id="ARBA00044770"/>
    </source>
</evidence>
<evidence type="ECO:0000256" key="11">
    <source>
        <dbReference type="ARBA" id="ARBA00022670"/>
    </source>
</evidence>
<dbReference type="SUPFAM" id="SSF53955">
    <property type="entry name" value="Lysozyme-like"/>
    <property type="match status" value="1"/>
</dbReference>
<evidence type="ECO:0000256" key="21">
    <source>
        <dbReference type="ARBA" id="ARBA00023251"/>
    </source>
</evidence>
<keyword evidence="17" id="KW-0735">Signal-anchor</keyword>
<evidence type="ECO:0000256" key="14">
    <source>
        <dbReference type="ARBA" id="ARBA00022692"/>
    </source>
</evidence>
<evidence type="ECO:0000256" key="26">
    <source>
        <dbReference type="ARBA" id="ARBA00049902"/>
    </source>
</evidence>
<evidence type="ECO:0000256" key="19">
    <source>
        <dbReference type="ARBA" id="ARBA00022989"/>
    </source>
</evidence>
<feature type="domain" description="Penicillin-binding protein transpeptidase" evidence="30">
    <location>
        <begin position="432"/>
        <end position="707"/>
    </location>
</feature>
<sequence length="901" mass="102242">MLRFISTLFKRILAPLTIIFALGVVAVAGSYFYYTPQLPSIKALHNTQLQLPIRVYSRENKLIAEFGRFRRRPIEIAEVPQRMINAFIAIEDSRFYQHKGVDLKGIARVVVAAIKNRRMTQGASTITMQLARNFFLTPERTIDRKIREIYLAIKIEKNFSKSEILELYFNKIFLGKRAYGIGSAAEIYYGKTLKELTLAQTAMIAGLPKAPSKYNPINRPKRAKIRRDYILQRMFEQDFISGAEYKQAIKEKISARIHHTETQTYAPYMAEMARADVTKRYGANNIYTLGLNIYTTLDSNEQDLAIKTLRQHLLKYSRRHGYRGAEDKVNLSELSENDLNKKLKSYHTYAGIIPALVIKVEKKRALLRIRQQQKPIALTLADVKWARKYLNENRRGKKIKKINDVLKAGDIVRLKKDKKGNWQLTQIPKVTGALVSLDPKDGAIRAIAGGFDFTYSKFNRAIQAKRQPGSSFKPFIYSSALAKGFSPSSLIDDAPLDIPGSKWNPQNYGHKFSGPTRLRVALAKSKNLVSIHLLKKIGVEYAINYATRFGFKKNTLPANLTLALGTGSATPLEMATAYATLANGGYKIDNYFIRKIVDKDSRILYEAKPKIACTTCPISSLDQLDISEDQSVELATQANNSKFSKRVMKPYVNYQITSMLQDVARVGTAARAGRILKRSDIAGKTGTTNDQKDAWFCGFTPKKVTTVWMGFDQLKPLGKHETATQAALPIWIDFMKVALKGSKVARYPRPKGLKNITLDAESGLQPTEFTLKTIQESLTPDQIPTEEDRLAYMKAYEGQMFEKEDRELALALEGIESPRHRQRLILEAQQRRENAIRRQHARNQEMKRLGKEPVEPLSNIPAPPENNPQQPANNLEIDDATLRQIQKQFLNENVEIPEQLF</sequence>
<evidence type="ECO:0000256" key="8">
    <source>
        <dbReference type="ARBA" id="ARBA00022475"/>
    </source>
</evidence>
<dbReference type="InterPro" id="IPR050396">
    <property type="entry name" value="Glycosyltr_51/Transpeptidase"/>
</dbReference>
<evidence type="ECO:0000256" key="15">
    <source>
        <dbReference type="ARBA" id="ARBA00022801"/>
    </source>
</evidence>
<evidence type="ECO:0000256" key="29">
    <source>
        <dbReference type="SAM" id="Phobius"/>
    </source>
</evidence>
<evidence type="ECO:0000256" key="27">
    <source>
        <dbReference type="ARBA" id="ARBA00060592"/>
    </source>
</evidence>
<comment type="catalytic activity">
    <reaction evidence="26">
        <text>[GlcNAc-(1-&gt;4)-Mur2Ac(oyl-L-Ala-gamma-D-Glu-L-Lys-D-Ala-D-Ala)](n)-di-trans,octa-cis-undecaprenyl diphosphate + beta-D-GlcNAc-(1-&gt;4)-Mur2Ac(oyl-L-Ala-gamma-D-Glu-L-Lys-D-Ala-D-Ala)-di-trans,octa-cis-undecaprenyl diphosphate = [GlcNAc-(1-&gt;4)-Mur2Ac(oyl-L-Ala-gamma-D-Glu-L-Lys-D-Ala-D-Ala)](n+1)-di-trans,octa-cis-undecaprenyl diphosphate + di-trans,octa-cis-undecaprenyl diphosphate + H(+)</text>
        <dbReference type="Rhea" id="RHEA:23708"/>
        <dbReference type="Rhea" id="RHEA-COMP:9602"/>
        <dbReference type="Rhea" id="RHEA-COMP:9603"/>
        <dbReference type="ChEBI" id="CHEBI:15378"/>
        <dbReference type="ChEBI" id="CHEBI:58405"/>
        <dbReference type="ChEBI" id="CHEBI:60033"/>
        <dbReference type="ChEBI" id="CHEBI:78435"/>
        <dbReference type="EC" id="2.4.99.28"/>
    </reaction>
</comment>
<dbReference type="GO" id="GO:0008360">
    <property type="term" value="P:regulation of cell shape"/>
    <property type="evidence" value="ECO:0007669"/>
    <property type="project" value="UniProtKB-KW"/>
</dbReference>
<dbReference type="GO" id="GO:0009252">
    <property type="term" value="P:peptidoglycan biosynthetic process"/>
    <property type="evidence" value="ECO:0007669"/>
    <property type="project" value="UniProtKB-UniPathway"/>
</dbReference>
<feature type="domain" description="Penicillin-binding protein OB-like" evidence="32">
    <location>
        <begin position="322"/>
        <end position="430"/>
    </location>
</feature>
<keyword evidence="18" id="KW-0573">Peptidoglycan synthesis</keyword>
<dbReference type="Pfam" id="PF00905">
    <property type="entry name" value="Transpeptidase"/>
    <property type="match status" value="1"/>
</dbReference>
<dbReference type="EC" id="2.4.99.28" evidence="25"/>
<evidence type="ECO:0000256" key="23">
    <source>
        <dbReference type="ARBA" id="ARBA00023316"/>
    </source>
</evidence>
<keyword evidence="23" id="KW-0961">Cell wall biogenesis/degradation</keyword>
<keyword evidence="12" id="KW-0328">Glycosyltransferase</keyword>
<feature type="domain" description="Glycosyl transferase family 51" evidence="31">
    <location>
        <begin position="60"/>
        <end position="234"/>
    </location>
</feature>
<dbReference type="GO" id="GO:0008658">
    <property type="term" value="F:penicillin binding"/>
    <property type="evidence" value="ECO:0007669"/>
    <property type="project" value="InterPro"/>
</dbReference>
<evidence type="ECO:0000256" key="4">
    <source>
        <dbReference type="ARBA" id="ARBA00007090"/>
    </source>
</evidence>
<dbReference type="GO" id="GO:0030288">
    <property type="term" value="C:outer membrane-bounded periplasmic space"/>
    <property type="evidence" value="ECO:0007669"/>
    <property type="project" value="TreeGrafter"/>
</dbReference>
<comment type="catalytic activity">
    <reaction evidence="24">
        <text>Preferential cleavage: (Ac)2-L-Lys-D-Ala-|-D-Ala. Also transpeptidation of peptidyl-alanyl moieties that are N-acyl substituents of D-alanine.</text>
        <dbReference type="EC" id="3.4.16.4"/>
    </reaction>
</comment>
<reference evidence="33" key="1">
    <citation type="journal article" date="2020" name="mSystems">
        <title>Genome- and Community-Level Interaction Insights into Carbon Utilization and Element Cycling Functions of Hydrothermarchaeota in Hydrothermal Sediment.</title>
        <authorList>
            <person name="Zhou Z."/>
            <person name="Liu Y."/>
            <person name="Xu W."/>
            <person name="Pan J."/>
            <person name="Luo Z.H."/>
            <person name="Li M."/>
        </authorList>
    </citation>
    <scope>NUCLEOTIDE SEQUENCE [LARGE SCALE GENOMIC DNA]</scope>
    <source>
        <strain evidence="33">HyVt-493</strain>
    </source>
</reference>